<feature type="chain" id="PRO_5044565826" evidence="2">
    <location>
        <begin position="26"/>
        <end position="168"/>
    </location>
</feature>
<dbReference type="AlphaFoldDB" id="A0A1S3DGV3"/>
<dbReference type="STRING" id="121845.A0A1S3DGV3"/>
<reference evidence="4 5" key="1">
    <citation type="submission" date="2025-04" db="UniProtKB">
        <authorList>
            <consortium name="RefSeq"/>
        </authorList>
    </citation>
    <scope>IDENTIFICATION</scope>
</reference>
<dbReference type="KEGG" id="dci:103518133"/>
<feature type="signal peptide" evidence="2">
    <location>
        <begin position="1"/>
        <end position="25"/>
    </location>
</feature>
<keyword evidence="2" id="KW-0732">Signal</keyword>
<organism evidence="3 4">
    <name type="scientific">Diaphorina citri</name>
    <name type="common">Asian citrus psyllid</name>
    <dbReference type="NCBI Taxonomy" id="121845"/>
    <lineage>
        <taxon>Eukaryota</taxon>
        <taxon>Metazoa</taxon>
        <taxon>Ecdysozoa</taxon>
        <taxon>Arthropoda</taxon>
        <taxon>Hexapoda</taxon>
        <taxon>Insecta</taxon>
        <taxon>Pterygota</taxon>
        <taxon>Neoptera</taxon>
        <taxon>Paraneoptera</taxon>
        <taxon>Hemiptera</taxon>
        <taxon>Sternorrhyncha</taxon>
        <taxon>Psylloidea</taxon>
        <taxon>Psyllidae</taxon>
        <taxon>Diaphorininae</taxon>
        <taxon>Diaphorina</taxon>
    </lineage>
</organism>
<dbReference type="Proteomes" id="UP000079169">
    <property type="component" value="Unplaced"/>
</dbReference>
<name>A0A1S3DGV3_DIACI</name>
<proteinExistence type="predicted"/>
<dbReference type="GeneID" id="103518133"/>
<accession>A0A1S3DGV3</accession>
<gene>
    <name evidence="4 5" type="primary">LOC103518133</name>
</gene>
<evidence type="ECO:0000313" key="5">
    <source>
        <dbReference type="RefSeq" id="XP_026685813.1"/>
    </source>
</evidence>
<dbReference type="PaxDb" id="121845-A0A1S3DGV3"/>
<dbReference type="RefSeq" id="XP_026685813.1">
    <property type="nucleotide sequence ID" value="XM_026830012.1"/>
</dbReference>
<feature type="region of interest" description="Disordered" evidence="1">
    <location>
        <begin position="98"/>
        <end position="135"/>
    </location>
</feature>
<keyword evidence="3" id="KW-1185">Reference proteome</keyword>
<evidence type="ECO:0000313" key="4">
    <source>
        <dbReference type="RefSeq" id="XP_008481410.1"/>
    </source>
</evidence>
<sequence>MMTTRATFVFCASLLILQGISSAAAGGLTGDDQKNLCGVPPCTTELCGVVGPADTICQQIAQSVGATDASCCNKNTCLFTPSGSKCLVAVTKNNTVPSSLGNPAPGSNASSPPGSTGSPAPGTTGAAAPGTPQATGPHYCDTNGLVLISAPADISKVCPSLPNVTDGR</sequence>
<evidence type="ECO:0000256" key="2">
    <source>
        <dbReference type="SAM" id="SignalP"/>
    </source>
</evidence>
<evidence type="ECO:0000313" key="3">
    <source>
        <dbReference type="Proteomes" id="UP000079169"/>
    </source>
</evidence>
<evidence type="ECO:0000256" key="1">
    <source>
        <dbReference type="SAM" id="MobiDB-lite"/>
    </source>
</evidence>
<feature type="compositionally biased region" description="Low complexity" evidence="1">
    <location>
        <begin position="101"/>
        <end position="135"/>
    </location>
</feature>
<dbReference type="RefSeq" id="XP_008481410.1">
    <property type="nucleotide sequence ID" value="XM_008483188.3"/>
</dbReference>
<protein>
    <submittedName>
        <fullName evidence="4">Uncharacterized protein LOC103518133 isoform X1</fullName>
    </submittedName>
    <submittedName>
        <fullName evidence="5">Uncharacterized protein LOC103518133 isoform X2</fullName>
    </submittedName>
</protein>